<proteinExistence type="predicted"/>
<organism evidence="2 3">
    <name type="scientific">Micromonospora chalcea</name>
    <dbReference type="NCBI Taxonomy" id="1874"/>
    <lineage>
        <taxon>Bacteria</taxon>
        <taxon>Bacillati</taxon>
        <taxon>Actinomycetota</taxon>
        <taxon>Actinomycetes</taxon>
        <taxon>Micromonosporales</taxon>
        <taxon>Micromonosporaceae</taxon>
        <taxon>Micromonospora</taxon>
    </lineage>
</organism>
<dbReference type="PANTHER" id="PTHR43135:SF3">
    <property type="entry name" value="ALPHA-D-RIBOSE 1-METHYLPHOSPHONATE 5-TRIPHOSPHATE DIPHOSPHATASE"/>
    <property type="match status" value="1"/>
</dbReference>
<dbReference type="Proteomes" id="UP000274694">
    <property type="component" value="Unassembled WGS sequence"/>
</dbReference>
<dbReference type="InterPro" id="IPR032466">
    <property type="entry name" value="Metal_Hydrolase"/>
</dbReference>
<dbReference type="Gene3D" id="2.30.40.10">
    <property type="entry name" value="Urease, subunit C, domain 1"/>
    <property type="match status" value="1"/>
</dbReference>
<dbReference type="PANTHER" id="PTHR43135">
    <property type="entry name" value="ALPHA-D-RIBOSE 1-METHYLPHOSPHONATE 5-TRIPHOSPHATE DIPHOSPHATASE"/>
    <property type="match status" value="1"/>
</dbReference>
<evidence type="ECO:0000259" key="1">
    <source>
        <dbReference type="Pfam" id="PF01979"/>
    </source>
</evidence>
<evidence type="ECO:0000313" key="2">
    <source>
        <dbReference type="EMBL" id="RQW96355.1"/>
    </source>
</evidence>
<dbReference type="InterPro" id="IPR051781">
    <property type="entry name" value="Metallo-dep_Hydrolase"/>
</dbReference>
<sequence>MARGGSARCPRLRRIVVTATPTADFTIAGCTVIDPDSGTTTLGSLSIISGSVSTRTTADADLPHLDGTGLFAVPGLIDMHVHATSDPHGRTASSWSDISATTMTLTAVANLATALRSGITTVRDLGAPRDLGYSIRNAWARDLFVGARPFVAGPVITAVGGHGSWLGVESEGAGSIGALVRRNAADGADVIKLVMRSAARRMELRPEELREAVAEARWLDIPVAVHANFSERSIDAAVEAGCDTLEHGFAISEAAAGAMSKQGTALCSTAVALQSIVRRPQLWIRQGGKSLVEMAVSQLPEARRSFERALAAGVTLIAGTDAGAAGVGFDSLPSELEAMVDWGASPHEALAAATCRAAEALRRPDLGSLSDGTVADVVLLRANPFVDISACREVEAVIQAGRLVRLDTLSRLHGMAVSSAPGTVLPPIGSTS</sequence>
<dbReference type="EMBL" id="QGTA01000114">
    <property type="protein sequence ID" value="RQW96355.1"/>
    <property type="molecule type" value="Genomic_DNA"/>
</dbReference>
<keyword evidence="3" id="KW-1185">Reference proteome</keyword>
<reference evidence="2 3" key="1">
    <citation type="submission" date="2018-05" db="EMBL/GenBank/DDBJ databases">
        <title>Micromonospora from Atacama Desert.</title>
        <authorList>
            <person name="Carro L."/>
            <person name="Goodfellow M."/>
            <person name="Klenk H.-P."/>
        </authorList>
    </citation>
    <scope>NUCLEOTIDE SEQUENCE [LARGE SCALE GENOMIC DNA]</scope>
    <source>
        <strain evidence="2 3">LB41</strain>
    </source>
</reference>
<evidence type="ECO:0000313" key="3">
    <source>
        <dbReference type="Proteomes" id="UP000274694"/>
    </source>
</evidence>
<dbReference type="Gene3D" id="3.20.20.140">
    <property type="entry name" value="Metal-dependent hydrolases"/>
    <property type="match status" value="1"/>
</dbReference>
<dbReference type="InterPro" id="IPR006680">
    <property type="entry name" value="Amidohydro-rel"/>
</dbReference>
<comment type="caution">
    <text evidence="2">The sequence shown here is derived from an EMBL/GenBank/DDBJ whole genome shotgun (WGS) entry which is preliminary data.</text>
</comment>
<dbReference type="InterPro" id="IPR011059">
    <property type="entry name" value="Metal-dep_hydrolase_composite"/>
</dbReference>
<name>A0ABX9YBE9_MICCH</name>
<gene>
    <name evidence="2" type="ORF">DLJ60_05200</name>
</gene>
<protein>
    <recommendedName>
        <fullName evidence="1">Amidohydrolase-related domain-containing protein</fullName>
    </recommendedName>
</protein>
<feature type="domain" description="Amidohydrolase-related" evidence="1">
    <location>
        <begin position="72"/>
        <end position="404"/>
    </location>
</feature>
<dbReference type="Pfam" id="PF01979">
    <property type="entry name" value="Amidohydro_1"/>
    <property type="match status" value="1"/>
</dbReference>
<dbReference type="SUPFAM" id="SSF51338">
    <property type="entry name" value="Composite domain of metallo-dependent hydrolases"/>
    <property type="match status" value="1"/>
</dbReference>
<accession>A0ABX9YBE9</accession>
<dbReference type="SUPFAM" id="SSF51556">
    <property type="entry name" value="Metallo-dependent hydrolases"/>
    <property type="match status" value="1"/>
</dbReference>